<feature type="region of interest" description="Disordered" evidence="1">
    <location>
        <begin position="353"/>
        <end position="890"/>
    </location>
</feature>
<evidence type="ECO:0000313" key="3">
    <source>
        <dbReference type="Proteomes" id="UP000321518"/>
    </source>
</evidence>
<feature type="compositionally biased region" description="Low complexity" evidence="1">
    <location>
        <begin position="452"/>
        <end position="490"/>
    </location>
</feature>
<feature type="compositionally biased region" description="Low complexity" evidence="1">
    <location>
        <begin position="505"/>
        <end position="517"/>
    </location>
</feature>
<dbReference type="Proteomes" id="UP000321518">
    <property type="component" value="Unassembled WGS sequence"/>
</dbReference>
<feature type="compositionally biased region" description="Low complexity" evidence="1">
    <location>
        <begin position="770"/>
        <end position="783"/>
    </location>
</feature>
<dbReference type="InterPro" id="IPR013951">
    <property type="entry name" value="Rxt3"/>
</dbReference>
<dbReference type="Pfam" id="PF08642">
    <property type="entry name" value="Rxt3"/>
    <property type="match status" value="1"/>
</dbReference>
<organism evidence="2 3">
    <name type="scientific">Rhodotorula toruloides</name>
    <name type="common">Yeast</name>
    <name type="synonym">Rhodosporidium toruloides</name>
    <dbReference type="NCBI Taxonomy" id="5286"/>
    <lineage>
        <taxon>Eukaryota</taxon>
        <taxon>Fungi</taxon>
        <taxon>Dikarya</taxon>
        <taxon>Basidiomycota</taxon>
        <taxon>Pucciniomycotina</taxon>
        <taxon>Microbotryomycetes</taxon>
        <taxon>Sporidiobolales</taxon>
        <taxon>Sporidiobolaceae</taxon>
        <taxon>Rhodotorula</taxon>
    </lineage>
</organism>
<sequence length="1258" mass="127379">MELVSPYAMWSKSDPQVTEEQKCVGLHFQPETVDEADLGLLVSPARGSHGSYSMTSPLKADGSDFPAKKFVTAEALASYKPVATLVAGQEFSGSCQVGMSYDLMKTMVVMASWIGGCPLQKPYKFKVPDIPGCDKWYAESSPALIDQVSDFMPTASSGGLVSVSGTAKSFTGPQIYRANTFGEGVCVNTEGADDVYPNPGPQVFYGGKSSASSPKISLNCPGWNNDKMVTVTGTGKGPAAPANSGGGSASSRATGTTAASASAGATSMASSGGASGSAASGTGSSRASGAASTGEAGTGSAGTGGDPQVFSATNLATSCERVRMRLHFLPSASLAAAEKSLFPNSMPVRQLPGIHSFAPSPTASSPTGGAASPNGPASAGKAGSPVGSVGGAGSPVGLTPGQARGAGSEQKRFGPGSVSPYGAMPSRSPNFAPAGSAAPNTHTTPTPPIIPGPASGLSPPLAASSAGPAQRSLPSLASPLPPASTAGSVTSPPPPPPPHQPGPPTSSASASAGRTAGNPMSVSSMLSGPPRDRPISAYSPLTNAGGASGAGRAGSPPQPPVLPPAATAGGAVDGTQKSPQMQRQQVGTAATQPGTTLPAYVAASAPDAPPAKPSIDAPPSSALGASRSSYPPLPSAFARENPYSPSPTSGATSGTATPATAKAHAAGQTVQIPQQHQRDAAAVEVKKSLFPALGLGGAGMYGRPTLPGAGAGGRTGEPTGGASQAGTGSSTPGQPYPWQAQAAQQAQQVLAAQQQQQAASRKPASSRPGATTSVSAPAAPTVGAGRGGAAAMGGKGAMAGKAPQQHQQIQQQQRYPPPPALEPYGGVRNAQLQPSSAAPTPSHVPATAPGVNGHATKRRRSDASEQQPATAPPARRQKSITPPPPAPPLFTHVELRKAMIHPPVVEVLNGAVDEWVQSAVSETEGERRFLGRVTYDALVSPAKLLDGGILARGVGGYVEVVVPATWILGPHRLSAPPTPDSPTQSSCSVPPIDLHPVVFDIGPPSAYNGEPLPFTLSTTPLVLPSHLADLPSIRKRQVWGTDIYTDDSDVLAMLLHSGWLRVTRRERRVKAGEKGAGADAIRRARIPGEERIVLPPTDGEEEGVPKALRVRLGVVPALIRYEGIERQGIRSRSWGNGHDGVSLRIEEVKPLDDVPPESVLRTRKTRAALCALPCAEIYHGDHPSIPRAKRYRFAADPPGLVDGDGPAPNQGGLLVSDTFVIDALSGRGSFVGLNEEDERGTGFEGVQGEGSMEVEAAA</sequence>
<gene>
    <name evidence="2" type="ORF">Rt10032_c01g0539</name>
</gene>
<feature type="compositionally biased region" description="Polar residues" evidence="1">
    <location>
        <begin position="575"/>
        <end position="595"/>
    </location>
</feature>
<feature type="compositionally biased region" description="Gly residues" evidence="1">
    <location>
        <begin position="709"/>
        <end position="719"/>
    </location>
</feature>
<dbReference type="EMBL" id="BJWK01000001">
    <property type="protein sequence ID" value="GEM06522.1"/>
    <property type="molecule type" value="Genomic_DNA"/>
</dbReference>
<feature type="compositionally biased region" description="Low complexity" evidence="1">
    <location>
        <begin position="720"/>
        <end position="759"/>
    </location>
</feature>
<dbReference type="AlphaFoldDB" id="A0A511K859"/>
<name>A0A511K859_RHOTO</name>
<feature type="compositionally biased region" description="Basic and acidic residues" evidence="1">
    <location>
        <begin position="676"/>
        <end position="687"/>
    </location>
</feature>
<evidence type="ECO:0000313" key="2">
    <source>
        <dbReference type="EMBL" id="GEM06522.1"/>
    </source>
</evidence>
<feature type="compositionally biased region" description="Gly residues" evidence="1">
    <location>
        <begin position="784"/>
        <end position="797"/>
    </location>
</feature>
<evidence type="ECO:0000256" key="1">
    <source>
        <dbReference type="SAM" id="MobiDB-lite"/>
    </source>
</evidence>
<feature type="region of interest" description="Disordered" evidence="1">
    <location>
        <begin position="229"/>
        <end position="308"/>
    </location>
</feature>
<accession>A0A511K859</accession>
<dbReference type="Gene3D" id="2.70.50.70">
    <property type="match status" value="1"/>
</dbReference>
<feature type="region of interest" description="Disordered" evidence="1">
    <location>
        <begin position="1232"/>
        <end position="1258"/>
    </location>
</feature>
<feature type="compositionally biased region" description="Low complexity" evidence="1">
    <location>
        <begin position="798"/>
        <end position="814"/>
    </location>
</feature>
<feature type="compositionally biased region" description="Low complexity" evidence="1">
    <location>
        <begin position="646"/>
        <end position="669"/>
    </location>
</feature>
<comment type="caution">
    <text evidence="2">The sequence shown here is derived from an EMBL/GenBank/DDBJ whole genome shotgun (WGS) entry which is preliminary data.</text>
</comment>
<feature type="compositionally biased region" description="Pro residues" evidence="1">
    <location>
        <begin position="491"/>
        <end position="504"/>
    </location>
</feature>
<reference evidence="2 3" key="1">
    <citation type="submission" date="2019-07" db="EMBL/GenBank/DDBJ databases">
        <title>Rhodotorula toruloides NBRC10032 genome sequencing.</title>
        <authorList>
            <person name="Shida Y."/>
            <person name="Takaku H."/>
            <person name="Ogasawara W."/>
            <person name="Mori K."/>
        </authorList>
    </citation>
    <scope>NUCLEOTIDE SEQUENCE [LARGE SCALE GENOMIC DNA]</scope>
    <source>
        <strain evidence="2 3">NBRC10032</strain>
    </source>
</reference>
<dbReference type="PANTHER" id="PTHR36182">
    <property type="entry name" value="PROTEIN, PUTATIVE (AFU_ORTHOLOGUE AFUA_6G10930)-RELATED"/>
    <property type="match status" value="1"/>
</dbReference>
<proteinExistence type="predicted"/>
<feature type="compositionally biased region" description="Low complexity" evidence="1">
    <location>
        <begin position="239"/>
        <end position="295"/>
    </location>
</feature>
<feature type="compositionally biased region" description="Polar residues" evidence="1">
    <location>
        <begin position="830"/>
        <end position="839"/>
    </location>
</feature>
<feature type="compositionally biased region" description="Low complexity" evidence="1">
    <location>
        <begin position="358"/>
        <end position="387"/>
    </location>
</feature>
<dbReference type="OrthoDB" id="3596986at2759"/>
<dbReference type="PANTHER" id="PTHR36182:SF1">
    <property type="entry name" value="PROTEIN, PUTATIVE (AFU_ORTHOLOGUE AFUA_6G10930)-RELATED"/>
    <property type="match status" value="1"/>
</dbReference>
<feature type="compositionally biased region" description="Low complexity" evidence="1">
    <location>
        <begin position="613"/>
        <end position="622"/>
    </location>
</feature>
<feature type="compositionally biased region" description="Gly residues" evidence="1">
    <location>
        <begin position="296"/>
        <end position="305"/>
    </location>
</feature>
<protein>
    <submittedName>
        <fullName evidence="2">Histone deacetylation protein Rxt3</fullName>
    </submittedName>
</protein>